<keyword evidence="1" id="KW-0472">Membrane</keyword>
<dbReference type="Proteomes" id="UP000766486">
    <property type="component" value="Unassembled WGS sequence"/>
</dbReference>
<accession>A0ABY6U8T1</accession>
<organism evidence="2 3">
    <name type="scientific">Bionectria ochroleuca</name>
    <name type="common">Gliocladium roseum</name>
    <dbReference type="NCBI Taxonomy" id="29856"/>
    <lineage>
        <taxon>Eukaryota</taxon>
        <taxon>Fungi</taxon>
        <taxon>Dikarya</taxon>
        <taxon>Ascomycota</taxon>
        <taxon>Pezizomycotina</taxon>
        <taxon>Sordariomycetes</taxon>
        <taxon>Hypocreomycetidae</taxon>
        <taxon>Hypocreales</taxon>
        <taxon>Bionectriaceae</taxon>
        <taxon>Clonostachys</taxon>
    </lineage>
</organism>
<feature type="transmembrane region" description="Helical" evidence="1">
    <location>
        <begin position="12"/>
        <end position="31"/>
    </location>
</feature>
<evidence type="ECO:0000313" key="3">
    <source>
        <dbReference type="Proteomes" id="UP000766486"/>
    </source>
</evidence>
<keyword evidence="1" id="KW-1133">Transmembrane helix</keyword>
<feature type="non-terminal residue" evidence="2">
    <location>
        <position position="38"/>
    </location>
</feature>
<sequence length="38" mass="4154">MSASARPVDSDKVWTTLITNLAYLPGLLTLAHSLRKVN</sequence>
<gene>
    <name evidence="2" type="ORF">CLO192961_LOCUS213639</name>
</gene>
<evidence type="ECO:0000256" key="1">
    <source>
        <dbReference type="SAM" id="Phobius"/>
    </source>
</evidence>
<dbReference type="EMBL" id="CABFNS010000769">
    <property type="protein sequence ID" value="VUC27526.1"/>
    <property type="molecule type" value="Genomic_DNA"/>
</dbReference>
<proteinExistence type="predicted"/>
<comment type="caution">
    <text evidence="2">The sequence shown here is derived from an EMBL/GenBank/DDBJ whole genome shotgun (WGS) entry which is preliminary data.</text>
</comment>
<keyword evidence="3" id="KW-1185">Reference proteome</keyword>
<evidence type="ECO:0000313" key="2">
    <source>
        <dbReference type="EMBL" id="VUC27526.1"/>
    </source>
</evidence>
<keyword evidence="1" id="KW-0812">Transmembrane</keyword>
<name>A0ABY6U8T1_BIOOC</name>
<reference evidence="2 3" key="1">
    <citation type="submission" date="2019-06" db="EMBL/GenBank/DDBJ databases">
        <authorList>
            <person name="Broberg M."/>
        </authorList>
    </citation>
    <scope>NUCLEOTIDE SEQUENCE [LARGE SCALE GENOMIC DNA]</scope>
</reference>
<protein>
    <submittedName>
        <fullName evidence="2">Uncharacterized protein</fullName>
    </submittedName>
</protein>